<comment type="caution">
    <text evidence="1">The sequence shown here is derived from an EMBL/GenBank/DDBJ whole genome shotgun (WGS) entry which is preliminary data.</text>
</comment>
<gene>
    <name evidence="1" type="ORF">LX83_003078</name>
</gene>
<sequence>MDGVSRTTRDVLALAGLLAVLAAAGVVAMRALQSLPGPALRPQQQVAVLVDAAGEDGTLRLRTLHPVTVTSAGSSQQVPAGTVLETSVAVLAGDEAEPAPVAGSHLTCELRMSTPAGKPALVDVAGCQPADVNQNS</sequence>
<dbReference type="EMBL" id="JAMTCK010000006">
    <property type="protein sequence ID" value="MCP2166219.1"/>
    <property type="molecule type" value="Genomic_DNA"/>
</dbReference>
<accession>A0AAE3KH91</accession>
<dbReference type="Proteomes" id="UP001206128">
    <property type="component" value="Unassembled WGS sequence"/>
</dbReference>
<name>A0AAE3KH91_9PSEU</name>
<reference evidence="1" key="1">
    <citation type="submission" date="2022-06" db="EMBL/GenBank/DDBJ databases">
        <title>Genomic Encyclopedia of Archaeal and Bacterial Type Strains, Phase II (KMG-II): from individual species to whole genera.</title>
        <authorList>
            <person name="Goeker M."/>
        </authorList>
    </citation>
    <scope>NUCLEOTIDE SEQUENCE</scope>
    <source>
        <strain evidence="1">DSM 43935</strain>
    </source>
</reference>
<protein>
    <submittedName>
        <fullName evidence="1">Uncharacterized protein</fullName>
    </submittedName>
</protein>
<organism evidence="1 2">
    <name type="scientific">Goodfellowiella coeruleoviolacea</name>
    <dbReference type="NCBI Taxonomy" id="334858"/>
    <lineage>
        <taxon>Bacteria</taxon>
        <taxon>Bacillati</taxon>
        <taxon>Actinomycetota</taxon>
        <taxon>Actinomycetes</taxon>
        <taxon>Pseudonocardiales</taxon>
        <taxon>Pseudonocardiaceae</taxon>
        <taxon>Goodfellowiella</taxon>
    </lineage>
</organism>
<evidence type="ECO:0000313" key="1">
    <source>
        <dbReference type="EMBL" id="MCP2166219.1"/>
    </source>
</evidence>
<evidence type="ECO:0000313" key="2">
    <source>
        <dbReference type="Proteomes" id="UP001206128"/>
    </source>
</evidence>
<dbReference type="AlphaFoldDB" id="A0AAE3KH91"/>
<keyword evidence="2" id="KW-1185">Reference proteome</keyword>
<proteinExistence type="predicted"/>